<name>A0A8K0QTI8_9PLEO</name>
<keyword evidence="3" id="KW-1185">Reference proteome</keyword>
<dbReference type="AlphaFoldDB" id="A0A8K0QTI8"/>
<proteinExistence type="predicted"/>
<feature type="compositionally biased region" description="Polar residues" evidence="1">
    <location>
        <begin position="115"/>
        <end position="124"/>
    </location>
</feature>
<dbReference type="Proteomes" id="UP000813461">
    <property type="component" value="Unassembled WGS sequence"/>
</dbReference>
<reference evidence="2" key="1">
    <citation type="journal article" date="2021" name="Nat. Commun.">
        <title>Genetic determinants of endophytism in the Arabidopsis root mycobiome.</title>
        <authorList>
            <person name="Mesny F."/>
            <person name="Miyauchi S."/>
            <person name="Thiergart T."/>
            <person name="Pickel B."/>
            <person name="Atanasova L."/>
            <person name="Karlsson M."/>
            <person name="Huettel B."/>
            <person name="Barry K.W."/>
            <person name="Haridas S."/>
            <person name="Chen C."/>
            <person name="Bauer D."/>
            <person name="Andreopoulos W."/>
            <person name="Pangilinan J."/>
            <person name="LaButti K."/>
            <person name="Riley R."/>
            <person name="Lipzen A."/>
            <person name="Clum A."/>
            <person name="Drula E."/>
            <person name="Henrissat B."/>
            <person name="Kohler A."/>
            <person name="Grigoriev I.V."/>
            <person name="Martin F.M."/>
            <person name="Hacquard S."/>
        </authorList>
    </citation>
    <scope>NUCLEOTIDE SEQUENCE</scope>
    <source>
        <strain evidence="2">MPI-SDFR-AT-0120</strain>
    </source>
</reference>
<dbReference type="EMBL" id="JAGMVJ010000029">
    <property type="protein sequence ID" value="KAH7069489.1"/>
    <property type="molecule type" value="Genomic_DNA"/>
</dbReference>
<sequence>MYIGGDRHTSYFPDANHRLAPGLPQFQDKRYPSDINQTGDANAVGPVALAVRRSRKENASAPTHPEEAPDDTQETEIGAVRRKIRNATKLVSAPHTGRSRRANSLEVPNSEEEWTSINASQTSKPVEPGLVRRRNNPRPSRSRPTGRQYDQGHHMLDEYLAPDSSPLPLPVASDDTKMHMSRKTTVNLPLLMHIRRSSGIVAMNSGSSFRSSPMNRKYSALNLWCLLFALFTLN</sequence>
<feature type="region of interest" description="Disordered" evidence="1">
    <location>
        <begin position="53"/>
        <end position="151"/>
    </location>
</feature>
<gene>
    <name evidence="2" type="ORF">FB567DRAFT_540229</name>
</gene>
<evidence type="ECO:0000256" key="1">
    <source>
        <dbReference type="SAM" id="MobiDB-lite"/>
    </source>
</evidence>
<protein>
    <submittedName>
        <fullName evidence="2">Uncharacterized protein</fullName>
    </submittedName>
</protein>
<accession>A0A8K0QTI8</accession>
<evidence type="ECO:0000313" key="3">
    <source>
        <dbReference type="Proteomes" id="UP000813461"/>
    </source>
</evidence>
<evidence type="ECO:0000313" key="2">
    <source>
        <dbReference type="EMBL" id="KAH7069489.1"/>
    </source>
</evidence>
<organism evidence="2 3">
    <name type="scientific">Paraphoma chrysanthemicola</name>
    <dbReference type="NCBI Taxonomy" id="798071"/>
    <lineage>
        <taxon>Eukaryota</taxon>
        <taxon>Fungi</taxon>
        <taxon>Dikarya</taxon>
        <taxon>Ascomycota</taxon>
        <taxon>Pezizomycotina</taxon>
        <taxon>Dothideomycetes</taxon>
        <taxon>Pleosporomycetidae</taxon>
        <taxon>Pleosporales</taxon>
        <taxon>Pleosporineae</taxon>
        <taxon>Phaeosphaeriaceae</taxon>
        <taxon>Paraphoma</taxon>
    </lineage>
</organism>
<feature type="region of interest" description="Disordered" evidence="1">
    <location>
        <begin position="1"/>
        <end position="41"/>
    </location>
</feature>
<comment type="caution">
    <text evidence="2">The sequence shown here is derived from an EMBL/GenBank/DDBJ whole genome shotgun (WGS) entry which is preliminary data.</text>
</comment>